<evidence type="ECO:0000256" key="1">
    <source>
        <dbReference type="SAM" id="MobiDB-lite"/>
    </source>
</evidence>
<dbReference type="RefSeq" id="WP_101753701.1">
    <property type="nucleotide sequence ID" value="NZ_CP025430.1"/>
</dbReference>
<dbReference type="KEGG" id="pzh:CX676_17510"/>
<dbReference type="AlphaFoldDB" id="A0A2H5F2E3"/>
<name>A0A2H5F2E3_9RHOB</name>
<organism evidence="2 3">
    <name type="scientific">Paracoccus zhejiangensis</name>
    <dbReference type="NCBI Taxonomy" id="1077935"/>
    <lineage>
        <taxon>Bacteria</taxon>
        <taxon>Pseudomonadati</taxon>
        <taxon>Pseudomonadota</taxon>
        <taxon>Alphaproteobacteria</taxon>
        <taxon>Rhodobacterales</taxon>
        <taxon>Paracoccaceae</taxon>
        <taxon>Paracoccus</taxon>
    </lineage>
</organism>
<accession>A0A2H5F2E3</accession>
<dbReference type="InterPro" id="IPR009200">
    <property type="entry name" value="DUF1269_membrane"/>
</dbReference>
<dbReference type="OrthoDB" id="275223at2"/>
<dbReference type="Pfam" id="PF06897">
    <property type="entry name" value="DUF1269"/>
    <property type="match status" value="1"/>
</dbReference>
<evidence type="ECO:0000313" key="2">
    <source>
        <dbReference type="EMBL" id="AUH65728.1"/>
    </source>
</evidence>
<keyword evidence="3" id="KW-1185">Reference proteome</keyword>
<gene>
    <name evidence="2" type="ORF">CX676_17510</name>
</gene>
<evidence type="ECO:0008006" key="4">
    <source>
        <dbReference type="Google" id="ProtNLM"/>
    </source>
</evidence>
<proteinExistence type="predicted"/>
<feature type="region of interest" description="Disordered" evidence="1">
    <location>
        <begin position="146"/>
        <end position="174"/>
    </location>
</feature>
<reference evidence="2 3" key="1">
    <citation type="journal article" date="2013" name="Antonie Van Leeuwenhoek">
        <title>Paracoccus zhejiangensis sp. nov., isolated from activated sludge in wastewater-treatment system.</title>
        <authorList>
            <person name="Wu Z.G."/>
            <person name="Zhang D.F."/>
            <person name="Liu Y.L."/>
            <person name="Wang F."/>
            <person name="Jiang X."/>
            <person name="Li C."/>
            <person name="Li S.P."/>
            <person name="Hong Q."/>
            <person name="Li W.J."/>
        </authorList>
    </citation>
    <scope>NUCLEOTIDE SEQUENCE [LARGE SCALE GENOMIC DNA]</scope>
    <source>
        <strain evidence="2 3">J6</strain>
    </source>
</reference>
<dbReference type="Proteomes" id="UP000234530">
    <property type="component" value="Chromosome"/>
</dbReference>
<protein>
    <recommendedName>
        <fullName evidence="4">DUF1269 domain-containing protein</fullName>
    </recommendedName>
</protein>
<dbReference type="EMBL" id="CP025430">
    <property type="protein sequence ID" value="AUH65728.1"/>
    <property type="molecule type" value="Genomic_DNA"/>
</dbReference>
<evidence type="ECO:0000313" key="3">
    <source>
        <dbReference type="Proteomes" id="UP000234530"/>
    </source>
</evidence>
<sequence>MSELIVIAFDTEAAGFDLRTELVKMQKDYLIEMEDVVVVTRNSEDDIKLHQAVNLTAAGAVGGGFWGTLVGLLFLNPLLGAAVGAASGALAGRFTDVGINDEFMKEVAHAVPPGGSAVFVLVRKMTPDKMLERLSQVGHGGRVLRTSLSNEQEQKLRDALAGGDSSVAPPPPSA</sequence>